<dbReference type="PANTHER" id="PTHR43298">
    <property type="entry name" value="MULTIDRUG RESISTANCE PROTEIN NORM-RELATED"/>
    <property type="match status" value="1"/>
</dbReference>
<sequence length="452" mass="49873">MKDREFYKSFFRLYVVLVLQNIVTLSVNLADNIMLGSYGEISLSGVTSVNQIQFLYQQLLIAFGDGMVIFCSQYWGKKQFAPMKKIIALAMHFGIAVAVILFAVISVFPEQAMLCFTSDRQIIEEGVRYLHTIRFTYLFFAVTQMLLAALRSTEVAGIALRLSVMALVVNCGINYVLIFGRFCAPELGVTGAAIGTLTARILECGILIFYVARKERYLRLKLTDFLKMDWQFLRDYLKITLPLLMLCGLWGINTAMQTVVLGHMNSAAIAANSAASNLYLMVKSAAVGAASAASVVIGKTIGIGDGELVKKYARKLQILFVILAVTGGIFLYFIRIPILSLYDLSPEAMVLANHFLIILSVVYVFMAYQMPANAGIIKGGGCVEFGAKLDSICICLIVIPLSCYMAFVADASPAVVVVCLNIDQFIKCVPVFWKVNYGNWMKKLTKETKTSG</sequence>
<evidence type="ECO:0000256" key="2">
    <source>
        <dbReference type="ARBA" id="ARBA00004651"/>
    </source>
</evidence>
<dbReference type="PANTHER" id="PTHR43298:SF2">
    <property type="entry name" value="FMN_FAD EXPORTER YEEO-RELATED"/>
    <property type="match status" value="1"/>
</dbReference>
<keyword evidence="15" id="KW-1185">Reference proteome</keyword>
<dbReference type="Proteomes" id="UP001652338">
    <property type="component" value="Unassembled WGS sequence"/>
</dbReference>
<comment type="function">
    <text evidence="1">Multidrug efflux pump.</text>
</comment>
<evidence type="ECO:0000256" key="13">
    <source>
        <dbReference type="SAM" id="Phobius"/>
    </source>
</evidence>
<comment type="caution">
    <text evidence="14">The sequence shown here is derived from an EMBL/GenBank/DDBJ whole genome shotgun (WGS) entry which is preliminary data.</text>
</comment>
<keyword evidence="6" id="KW-0050">Antiport</keyword>
<feature type="transmembrane region" description="Helical" evidence="13">
    <location>
        <begin position="129"/>
        <end position="150"/>
    </location>
</feature>
<evidence type="ECO:0000256" key="12">
    <source>
        <dbReference type="ARBA" id="ARBA00031636"/>
    </source>
</evidence>
<dbReference type="PIRSF" id="PIRSF006603">
    <property type="entry name" value="DinF"/>
    <property type="match status" value="1"/>
</dbReference>
<keyword evidence="10" id="KW-0406">Ion transport</keyword>
<evidence type="ECO:0000256" key="10">
    <source>
        <dbReference type="ARBA" id="ARBA00023065"/>
    </source>
</evidence>
<evidence type="ECO:0000256" key="6">
    <source>
        <dbReference type="ARBA" id="ARBA00022449"/>
    </source>
</evidence>
<protein>
    <recommendedName>
        <fullName evidence="4">Probable multidrug resistance protein NorM</fullName>
    </recommendedName>
    <alternativeName>
        <fullName evidence="12">Multidrug-efflux transporter</fullName>
    </alternativeName>
</protein>
<evidence type="ECO:0000256" key="1">
    <source>
        <dbReference type="ARBA" id="ARBA00003408"/>
    </source>
</evidence>
<dbReference type="InterPro" id="IPR050222">
    <property type="entry name" value="MATE_MdtK"/>
</dbReference>
<reference evidence="14 15" key="1">
    <citation type="journal article" date="2021" name="ISME Commun">
        <title>Automated analysis of genomic sequences facilitates high-throughput and comprehensive description of bacteria.</title>
        <authorList>
            <person name="Hitch T.C.A."/>
        </authorList>
    </citation>
    <scope>NUCLEOTIDE SEQUENCE [LARGE SCALE GENOMIC DNA]</scope>
    <source>
        <strain evidence="14 15">Sanger_29</strain>
    </source>
</reference>
<evidence type="ECO:0000313" key="14">
    <source>
        <dbReference type="EMBL" id="MCU6726197.1"/>
    </source>
</evidence>
<evidence type="ECO:0000256" key="5">
    <source>
        <dbReference type="ARBA" id="ARBA00022448"/>
    </source>
</evidence>
<comment type="subcellular location">
    <subcellularLocation>
        <location evidence="2">Cell membrane</location>
        <topology evidence="2">Multi-pass membrane protein</topology>
    </subcellularLocation>
</comment>
<keyword evidence="5" id="KW-0813">Transport</keyword>
<evidence type="ECO:0000256" key="7">
    <source>
        <dbReference type="ARBA" id="ARBA00022475"/>
    </source>
</evidence>
<dbReference type="InterPro" id="IPR048279">
    <property type="entry name" value="MdtK-like"/>
</dbReference>
<feature type="transmembrane region" description="Helical" evidence="13">
    <location>
        <begin position="236"/>
        <end position="256"/>
    </location>
</feature>
<feature type="transmembrane region" description="Helical" evidence="13">
    <location>
        <begin position="12"/>
        <end position="35"/>
    </location>
</feature>
<feature type="transmembrane region" description="Helical" evidence="13">
    <location>
        <begin position="188"/>
        <end position="212"/>
    </location>
</feature>
<keyword evidence="11 13" id="KW-0472">Membrane</keyword>
<feature type="transmembrane region" description="Helical" evidence="13">
    <location>
        <begin position="318"/>
        <end position="342"/>
    </location>
</feature>
<dbReference type="EMBL" id="JAOQKE010000020">
    <property type="protein sequence ID" value="MCU6726197.1"/>
    <property type="molecule type" value="Genomic_DNA"/>
</dbReference>
<feature type="transmembrane region" description="Helical" evidence="13">
    <location>
        <begin position="162"/>
        <end position="182"/>
    </location>
</feature>
<dbReference type="InterPro" id="IPR002528">
    <property type="entry name" value="MATE_fam"/>
</dbReference>
<keyword evidence="9 13" id="KW-1133">Transmembrane helix</keyword>
<proteinExistence type="inferred from homology"/>
<dbReference type="NCBIfam" id="TIGR00797">
    <property type="entry name" value="matE"/>
    <property type="match status" value="1"/>
</dbReference>
<name>A0ABT2SNV8_9FIRM</name>
<feature type="transmembrane region" description="Helical" evidence="13">
    <location>
        <begin position="276"/>
        <end position="297"/>
    </location>
</feature>
<dbReference type="Pfam" id="PF01554">
    <property type="entry name" value="MatE"/>
    <property type="match status" value="2"/>
</dbReference>
<keyword evidence="7" id="KW-1003">Cell membrane</keyword>
<evidence type="ECO:0000256" key="4">
    <source>
        <dbReference type="ARBA" id="ARBA00020268"/>
    </source>
</evidence>
<feature type="transmembrane region" description="Helical" evidence="13">
    <location>
        <begin position="87"/>
        <end position="109"/>
    </location>
</feature>
<evidence type="ECO:0000313" key="15">
    <source>
        <dbReference type="Proteomes" id="UP001652338"/>
    </source>
</evidence>
<keyword evidence="8 13" id="KW-0812">Transmembrane</keyword>
<evidence type="ECO:0000256" key="8">
    <source>
        <dbReference type="ARBA" id="ARBA00022692"/>
    </source>
</evidence>
<feature type="transmembrane region" description="Helical" evidence="13">
    <location>
        <begin position="55"/>
        <end position="75"/>
    </location>
</feature>
<evidence type="ECO:0000256" key="9">
    <source>
        <dbReference type="ARBA" id="ARBA00022989"/>
    </source>
</evidence>
<evidence type="ECO:0000256" key="11">
    <source>
        <dbReference type="ARBA" id="ARBA00023136"/>
    </source>
</evidence>
<feature type="transmembrane region" description="Helical" evidence="13">
    <location>
        <begin position="348"/>
        <end position="368"/>
    </location>
</feature>
<gene>
    <name evidence="14" type="ORF">OCV47_12750</name>
</gene>
<accession>A0ABT2SNV8</accession>
<organism evidence="14 15">
    <name type="scientific">Muricoprocola aceti</name>
    <dbReference type="NCBI Taxonomy" id="2981772"/>
    <lineage>
        <taxon>Bacteria</taxon>
        <taxon>Bacillati</taxon>
        <taxon>Bacillota</taxon>
        <taxon>Clostridia</taxon>
        <taxon>Lachnospirales</taxon>
        <taxon>Lachnospiraceae</taxon>
        <taxon>Muricoprocola</taxon>
    </lineage>
</organism>
<dbReference type="RefSeq" id="WP_262655473.1">
    <property type="nucleotide sequence ID" value="NZ_JAOQKE010000020.1"/>
</dbReference>
<feature type="transmembrane region" description="Helical" evidence="13">
    <location>
        <begin position="389"/>
        <end position="408"/>
    </location>
</feature>
<evidence type="ECO:0000256" key="3">
    <source>
        <dbReference type="ARBA" id="ARBA00010199"/>
    </source>
</evidence>
<comment type="similarity">
    <text evidence="3">Belongs to the multi antimicrobial extrusion (MATE) (TC 2.A.66.1) family.</text>
</comment>